<dbReference type="HOGENOM" id="CLU_1928178_0_0_1"/>
<dbReference type="RefSeq" id="XP_009849001.1">
    <property type="nucleotide sequence ID" value="XM_009850699.1"/>
</dbReference>
<dbReference type="GeneID" id="20825913"/>
<organism evidence="2 3">
    <name type="scientific">Neurospora tetrasperma (strain FGSC 2508 / ATCC MYA-4615 / P0657)</name>
    <dbReference type="NCBI Taxonomy" id="510951"/>
    <lineage>
        <taxon>Eukaryota</taxon>
        <taxon>Fungi</taxon>
        <taxon>Dikarya</taxon>
        <taxon>Ascomycota</taxon>
        <taxon>Pezizomycotina</taxon>
        <taxon>Sordariomycetes</taxon>
        <taxon>Sordariomycetidae</taxon>
        <taxon>Sordariales</taxon>
        <taxon>Sordariaceae</taxon>
        <taxon>Neurospora</taxon>
    </lineage>
</organism>
<dbReference type="EMBL" id="GL891303">
    <property type="protein sequence ID" value="EGO58665.1"/>
    <property type="molecule type" value="Genomic_DNA"/>
</dbReference>
<evidence type="ECO:0000313" key="3">
    <source>
        <dbReference type="Proteomes" id="UP000008065"/>
    </source>
</evidence>
<evidence type="ECO:0000313" key="2">
    <source>
        <dbReference type="EMBL" id="EGO58665.1"/>
    </source>
</evidence>
<protein>
    <submittedName>
        <fullName evidence="2">Uncharacterized protein</fullName>
    </submittedName>
</protein>
<dbReference type="VEuPathDB" id="FungiDB:NEUTE1DRAFT_135766"/>
<keyword evidence="3" id="KW-1185">Reference proteome</keyword>
<reference evidence="3" key="1">
    <citation type="journal article" date="2011" name="Genetics">
        <title>Massive changes in genome architecture accompany the transition to self-fertility in the filamentous fungus Neurospora tetrasperma.</title>
        <authorList>
            <person name="Ellison C.E."/>
            <person name="Stajich J.E."/>
            <person name="Jacobson D.J."/>
            <person name="Natvig D.O."/>
            <person name="Lapidus A."/>
            <person name="Foster B."/>
            <person name="Aerts A."/>
            <person name="Riley R."/>
            <person name="Lindquist E.A."/>
            <person name="Grigoriev I.V."/>
            <person name="Taylor J.W."/>
        </authorList>
    </citation>
    <scope>NUCLEOTIDE SEQUENCE [LARGE SCALE GENOMIC DNA]</scope>
    <source>
        <strain evidence="3">FGSC 2508 / P0657</strain>
    </source>
</reference>
<feature type="compositionally biased region" description="Polar residues" evidence="1">
    <location>
        <begin position="76"/>
        <end position="88"/>
    </location>
</feature>
<gene>
    <name evidence="2" type="ORF">NEUTE1DRAFT_135766</name>
</gene>
<dbReference type="KEGG" id="nte:NEUTE1DRAFT135766"/>
<dbReference type="AlphaFoldDB" id="F8MGP3"/>
<feature type="region of interest" description="Disordered" evidence="1">
    <location>
        <begin position="66"/>
        <end position="125"/>
    </location>
</feature>
<evidence type="ECO:0000256" key="1">
    <source>
        <dbReference type="SAM" id="MobiDB-lite"/>
    </source>
</evidence>
<dbReference type="Proteomes" id="UP000008065">
    <property type="component" value="Unassembled WGS sequence"/>
</dbReference>
<feature type="compositionally biased region" description="Basic residues" evidence="1">
    <location>
        <begin position="89"/>
        <end position="108"/>
    </location>
</feature>
<sequence length="158" mass="17634">MAWSPMLWDVSVSFNGSQFVANNLLTDVYVFTGFDSRPQDTYSPLGPSTKTVTTPLMPAFYEPRLVVQSKSHDGDNSTSPLAPTSYRNTQRRTKRRVLGTRSNGRKKPSTPTKYIPKATEPNTRRQRRIYVAFSSLSSTETALIEIQPPQTSKKASGT</sequence>
<accession>F8MGP3</accession>
<name>F8MGP3_NEUT8</name>
<proteinExistence type="predicted"/>